<evidence type="ECO:0000313" key="3">
    <source>
        <dbReference type="Proteomes" id="UP000722791"/>
    </source>
</evidence>
<dbReference type="Proteomes" id="UP000722791">
    <property type="component" value="Unassembled WGS sequence"/>
</dbReference>
<organism evidence="2 3">
    <name type="scientific">Volvox reticuliferus</name>
    <dbReference type="NCBI Taxonomy" id="1737510"/>
    <lineage>
        <taxon>Eukaryota</taxon>
        <taxon>Viridiplantae</taxon>
        <taxon>Chlorophyta</taxon>
        <taxon>core chlorophytes</taxon>
        <taxon>Chlorophyceae</taxon>
        <taxon>CS clade</taxon>
        <taxon>Chlamydomonadales</taxon>
        <taxon>Volvocaceae</taxon>
        <taxon>Volvox</taxon>
    </lineage>
</organism>
<reference evidence="2" key="1">
    <citation type="journal article" date="2021" name="Proc. Natl. Acad. Sci. U.S.A.">
        <title>Three genomes in the algal genus Volvox reveal the fate of a haploid sex-determining region after a transition to homothallism.</title>
        <authorList>
            <person name="Yamamoto K."/>
            <person name="Hamaji T."/>
            <person name="Kawai-Toyooka H."/>
            <person name="Matsuzaki R."/>
            <person name="Takahashi F."/>
            <person name="Nishimura Y."/>
            <person name="Kawachi M."/>
            <person name="Noguchi H."/>
            <person name="Minakuchi Y."/>
            <person name="Umen J.G."/>
            <person name="Toyoda A."/>
            <person name="Nozaki H."/>
        </authorList>
    </citation>
    <scope>NUCLEOTIDE SEQUENCE</scope>
    <source>
        <strain evidence="2">NIES-3785</strain>
    </source>
</reference>
<proteinExistence type="predicted"/>
<gene>
    <name evidence="2" type="ORF">Vretimale_8281</name>
</gene>
<protein>
    <submittedName>
        <fullName evidence="2">Uncharacterized protein</fullName>
    </submittedName>
</protein>
<sequence>ATSVPVACPVGLSMYGHRWSREGAATTAMRGLPWRRCLVARCIQEVDDGNACGKIRATGGSLRGLTAGSCFEDRKGCVDGKGGVSGGDGFKSMRVQDVRSA</sequence>
<evidence type="ECO:0000313" key="2">
    <source>
        <dbReference type="EMBL" id="GIM03528.1"/>
    </source>
</evidence>
<dbReference type="EMBL" id="BNCQ01000014">
    <property type="protein sequence ID" value="GIM03528.1"/>
    <property type="molecule type" value="Genomic_DNA"/>
</dbReference>
<name>A0A8J4LNH7_9CHLO</name>
<feature type="non-terminal residue" evidence="2">
    <location>
        <position position="1"/>
    </location>
</feature>
<comment type="caution">
    <text evidence="2">The sequence shown here is derived from an EMBL/GenBank/DDBJ whole genome shotgun (WGS) entry which is preliminary data.</text>
</comment>
<accession>A0A8J4LNH7</accession>
<dbReference type="AlphaFoldDB" id="A0A8J4LNH7"/>
<evidence type="ECO:0000256" key="1">
    <source>
        <dbReference type="SAM" id="MobiDB-lite"/>
    </source>
</evidence>
<feature type="region of interest" description="Disordered" evidence="1">
    <location>
        <begin position="82"/>
        <end position="101"/>
    </location>
</feature>